<feature type="domain" description="Survival protein SurE-like phosphatase/nucleotidase" evidence="5">
    <location>
        <begin position="39"/>
        <end position="248"/>
    </location>
</feature>
<dbReference type="PANTHER" id="PTHR30457">
    <property type="entry name" value="5'-NUCLEOTIDASE SURE"/>
    <property type="match status" value="1"/>
</dbReference>
<dbReference type="PANTHER" id="PTHR30457:SF0">
    <property type="entry name" value="PHOSPHATASE, PUTATIVE (AFU_ORTHOLOGUE AFUA_4G01070)-RELATED"/>
    <property type="match status" value="1"/>
</dbReference>
<feature type="chain" id="PRO_5040109138" evidence="4">
    <location>
        <begin position="26"/>
        <end position="331"/>
    </location>
</feature>
<evidence type="ECO:0000256" key="1">
    <source>
        <dbReference type="ARBA" id="ARBA00011062"/>
    </source>
</evidence>
<keyword evidence="4" id="KW-0732">Signal</keyword>
<gene>
    <name evidence="6" type="ORF">A7U60_g1249</name>
</gene>
<evidence type="ECO:0000256" key="2">
    <source>
        <dbReference type="ARBA" id="ARBA00022723"/>
    </source>
</evidence>
<feature type="signal peptide" evidence="4">
    <location>
        <begin position="1"/>
        <end position="25"/>
    </location>
</feature>
<organism evidence="6 7">
    <name type="scientific">Sanghuangporus baumii</name>
    <name type="common">Phellinus baumii</name>
    <dbReference type="NCBI Taxonomy" id="108892"/>
    <lineage>
        <taxon>Eukaryota</taxon>
        <taxon>Fungi</taxon>
        <taxon>Dikarya</taxon>
        <taxon>Basidiomycota</taxon>
        <taxon>Agaricomycotina</taxon>
        <taxon>Agaricomycetes</taxon>
        <taxon>Hymenochaetales</taxon>
        <taxon>Hymenochaetaceae</taxon>
        <taxon>Sanghuangporus</taxon>
    </lineage>
</organism>
<dbReference type="AlphaFoldDB" id="A0A9Q5I4T3"/>
<dbReference type="Pfam" id="PF01975">
    <property type="entry name" value="SurE"/>
    <property type="match status" value="1"/>
</dbReference>
<comment type="caution">
    <text evidence="6">The sequence shown here is derived from an EMBL/GenBank/DDBJ whole genome shotgun (WGS) entry which is preliminary data.</text>
</comment>
<dbReference type="EMBL" id="LNZH02000084">
    <property type="protein sequence ID" value="OCB91514.1"/>
    <property type="molecule type" value="Genomic_DNA"/>
</dbReference>
<dbReference type="InterPro" id="IPR030048">
    <property type="entry name" value="SurE"/>
</dbReference>
<protein>
    <submittedName>
        <fullName evidence="6">Sure-like protein</fullName>
    </submittedName>
</protein>
<dbReference type="Proteomes" id="UP000757232">
    <property type="component" value="Unassembled WGS sequence"/>
</dbReference>
<name>A0A9Q5I4T3_SANBA</name>
<sequence length="331" mass="34330">MSVLNQLRVFCGVVLLASVLDLCRQGVTHVRAQATGIKVVLSNDDGWATANIRALYAALTDEGYNVVLSAPAENKSGSGSLDVPPLLPVIDGCEFDSCPAGSPPTGHNESDPRLNYVNSFPATSTRLGITDFGPTFFDGGKPDIVVTGPNAGTNLGIINEFSGTVGAATTAALNFGIPAVAISGAYDTQASYTTLLEPSDSTTAATVYAEVSADLLAALLTPGFSESNPILPQMTILNVNYPDPSNNDGRCKSSENFRFVLTRAVAAIPLITPADVSTCGSTRLPTESDIVGRTDGCYASVTVLDAVTKLDVGASTQQVVLDRLNGFLSCS</sequence>
<dbReference type="SUPFAM" id="SSF64167">
    <property type="entry name" value="SurE-like"/>
    <property type="match status" value="1"/>
</dbReference>
<dbReference type="InterPro" id="IPR002828">
    <property type="entry name" value="SurE-like_Pase/nucleotidase"/>
</dbReference>
<keyword evidence="2" id="KW-0479">Metal-binding</keyword>
<accession>A0A9Q5I4T3</accession>
<proteinExistence type="inferred from homology"/>
<dbReference type="GO" id="GO:0046872">
    <property type="term" value="F:metal ion binding"/>
    <property type="evidence" value="ECO:0007669"/>
    <property type="project" value="UniProtKB-KW"/>
</dbReference>
<evidence type="ECO:0000313" key="6">
    <source>
        <dbReference type="EMBL" id="OCB91514.1"/>
    </source>
</evidence>
<evidence type="ECO:0000256" key="3">
    <source>
        <dbReference type="ARBA" id="ARBA00022801"/>
    </source>
</evidence>
<evidence type="ECO:0000313" key="7">
    <source>
        <dbReference type="Proteomes" id="UP000757232"/>
    </source>
</evidence>
<reference evidence="6" key="1">
    <citation type="submission" date="2016-06" db="EMBL/GenBank/DDBJ databases">
        <title>Draft Genome sequence of the fungus Inonotus baumii.</title>
        <authorList>
            <person name="Zhu H."/>
            <person name="Lin W."/>
        </authorList>
    </citation>
    <scope>NUCLEOTIDE SEQUENCE</scope>
    <source>
        <strain evidence="6">821</strain>
    </source>
</reference>
<evidence type="ECO:0000256" key="4">
    <source>
        <dbReference type="SAM" id="SignalP"/>
    </source>
</evidence>
<keyword evidence="7" id="KW-1185">Reference proteome</keyword>
<keyword evidence="3" id="KW-0378">Hydrolase</keyword>
<dbReference type="InterPro" id="IPR036523">
    <property type="entry name" value="SurE-like_sf"/>
</dbReference>
<dbReference type="OrthoDB" id="4018688at2759"/>
<dbReference type="Gene3D" id="3.40.1210.10">
    <property type="entry name" value="Survival protein SurE-like phosphatase/nucleotidase"/>
    <property type="match status" value="1"/>
</dbReference>
<evidence type="ECO:0000259" key="5">
    <source>
        <dbReference type="Pfam" id="PF01975"/>
    </source>
</evidence>
<comment type="similarity">
    <text evidence="1">Belongs to the SurE nucleotidase family.</text>
</comment>
<dbReference type="GO" id="GO:0008252">
    <property type="term" value="F:nucleotidase activity"/>
    <property type="evidence" value="ECO:0007669"/>
    <property type="project" value="InterPro"/>
</dbReference>